<protein>
    <recommendedName>
        <fullName evidence="7">Endoribonuclease YbeY</fullName>
        <ecNumber evidence="7">3.1.-.-</ecNumber>
    </recommendedName>
</protein>
<dbReference type="GO" id="GO:0004222">
    <property type="term" value="F:metalloendopeptidase activity"/>
    <property type="evidence" value="ECO:0007669"/>
    <property type="project" value="InterPro"/>
</dbReference>
<dbReference type="InterPro" id="IPR002036">
    <property type="entry name" value="YbeY"/>
</dbReference>
<dbReference type="Proteomes" id="UP000231139">
    <property type="component" value="Unassembled WGS sequence"/>
</dbReference>
<comment type="cofactor">
    <cofactor evidence="7">
        <name>Zn(2+)</name>
        <dbReference type="ChEBI" id="CHEBI:29105"/>
    </cofactor>
    <text evidence="7">Binds 1 zinc ion.</text>
</comment>
<comment type="subcellular location">
    <subcellularLocation>
        <location evidence="7">Cytoplasm</location>
    </subcellularLocation>
</comment>
<dbReference type="GO" id="GO:0005737">
    <property type="term" value="C:cytoplasm"/>
    <property type="evidence" value="ECO:0007669"/>
    <property type="project" value="UniProtKB-SubCell"/>
</dbReference>
<accession>A0A2H0N0E8</accession>
<organism evidence="8 9">
    <name type="scientific">Candidatus Nealsonbacteria bacterium CG11_big_fil_rev_8_21_14_0_20_35_11</name>
    <dbReference type="NCBI Taxonomy" id="1974713"/>
    <lineage>
        <taxon>Bacteria</taxon>
        <taxon>Candidatus Nealsoniibacteriota</taxon>
    </lineage>
</organism>
<keyword evidence="5 7" id="KW-0378">Hydrolase</keyword>
<evidence type="ECO:0000256" key="6">
    <source>
        <dbReference type="ARBA" id="ARBA00022833"/>
    </source>
</evidence>
<keyword evidence="7" id="KW-0963">Cytoplasm</keyword>
<feature type="binding site" evidence="7">
    <location>
        <position position="135"/>
    </location>
    <ligand>
        <name>Zn(2+)</name>
        <dbReference type="ChEBI" id="CHEBI:29105"/>
        <note>catalytic</note>
    </ligand>
</feature>
<dbReference type="NCBIfam" id="TIGR00043">
    <property type="entry name" value="rRNA maturation RNase YbeY"/>
    <property type="match status" value="1"/>
</dbReference>
<dbReference type="GO" id="GO:0008270">
    <property type="term" value="F:zinc ion binding"/>
    <property type="evidence" value="ECO:0007669"/>
    <property type="project" value="UniProtKB-UniRule"/>
</dbReference>
<feature type="binding site" evidence="7">
    <location>
        <position position="129"/>
    </location>
    <ligand>
        <name>Zn(2+)</name>
        <dbReference type="ChEBI" id="CHEBI:29105"/>
        <note>catalytic</note>
    </ligand>
</feature>
<sequence length="161" mass="18357">MKAIVEINNLTRISINKAFLKKVAQKVLEGEGIKSEVELSIALIGEGRIRKLNKKYRQKNQATDVLAFQAQGLGEIVICPQQIRKNAKKFTPLEVAGLKTRQRGGKPLKGFNLSFQKELGRVLIHGILHLLRYDHEVSLERAKEMEVRQEYYLSKLFSNLT</sequence>
<gene>
    <name evidence="7" type="primary">ybeY</name>
    <name evidence="8" type="ORF">COV62_01695</name>
</gene>
<keyword evidence="6 7" id="KW-0862">Zinc</keyword>
<evidence type="ECO:0000256" key="1">
    <source>
        <dbReference type="ARBA" id="ARBA00010875"/>
    </source>
</evidence>
<reference evidence="8 9" key="1">
    <citation type="submission" date="2017-09" db="EMBL/GenBank/DDBJ databases">
        <title>Depth-based differentiation of microbial function through sediment-hosted aquifers and enrichment of novel symbionts in the deep terrestrial subsurface.</title>
        <authorList>
            <person name="Probst A.J."/>
            <person name="Ladd B."/>
            <person name="Jarett J.K."/>
            <person name="Geller-Mcgrath D.E."/>
            <person name="Sieber C.M."/>
            <person name="Emerson J.B."/>
            <person name="Anantharaman K."/>
            <person name="Thomas B.C."/>
            <person name="Malmstrom R."/>
            <person name="Stieglmeier M."/>
            <person name="Klingl A."/>
            <person name="Woyke T."/>
            <person name="Ryan C.M."/>
            <person name="Banfield J.F."/>
        </authorList>
    </citation>
    <scope>NUCLEOTIDE SEQUENCE [LARGE SCALE GENOMIC DNA]</scope>
    <source>
        <strain evidence="8">CG11_big_fil_rev_8_21_14_0_20_35_11</strain>
    </source>
</reference>
<evidence type="ECO:0000256" key="3">
    <source>
        <dbReference type="ARBA" id="ARBA00022723"/>
    </source>
</evidence>
<dbReference type="PANTHER" id="PTHR46986">
    <property type="entry name" value="ENDORIBONUCLEASE YBEY, CHLOROPLASTIC"/>
    <property type="match status" value="1"/>
</dbReference>
<evidence type="ECO:0000256" key="2">
    <source>
        <dbReference type="ARBA" id="ARBA00022722"/>
    </source>
</evidence>
<evidence type="ECO:0000313" key="8">
    <source>
        <dbReference type="EMBL" id="PIR02364.1"/>
    </source>
</evidence>
<keyword evidence="7" id="KW-0698">rRNA processing</keyword>
<dbReference type="HAMAP" id="MF_00009">
    <property type="entry name" value="Endoribonucl_YbeY"/>
    <property type="match status" value="1"/>
</dbReference>
<comment type="caution">
    <text evidence="8">The sequence shown here is derived from an EMBL/GenBank/DDBJ whole genome shotgun (WGS) entry which is preliminary data.</text>
</comment>
<dbReference type="EMBL" id="PCWK01000041">
    <property type="protein sequence ID" value="PIR02364.1"/>
    <property type="molecule type" value="Genomic_DNA"/>
</dbReference>
<comment type="similarity">
    <text evidence="1 7">Belongs to the endoribonuclease YbeY family.</text>
</comment>
<evidence type="ECO:0000256" key="4">
    <source>
        <dbReference type="ARBA" id="ARBA00022759"/>
    </source>
</evidence>
<keyword evidence="4 7" id="KW-0255">Endonuclease</keyword>
<dbReference type="SUPFAM" id="SSF55486">
    <property type="entry name" value="Metalloproteases ('zincins'), catalytic domain"/>
    <property type="match status" value="1"/>
</dbReference>
<comment type="function">
    <text evidence="7">Single strand-specific metallo-endoribonuclease involved in late-stage 70S ribosome quality control and in maturation of the 3' terminus of the 16S rRNA.</text>
</comment>
<dbReference type="Pfam" id="PF02130">
    <property type="entry name" value="YbeY"/>
    <property type="match status" value="2"/>
</dbReference>
<dbReference type="Gene3D" id="3.40.390.30">
    <property type="entry name" value="Metalloproteases ('zincins'), catalytic domain"/>
    <property type="match status" value="1"/>
</dbReference>
<keyword evidence="2 7" id="KW-0540">Nuclease</keyword>
<dbReference type="InterPro" id="IPR023091">
    <property type="entry name" value="MetalPrtase_cat_dom_sf_prd"/>
</dbReference>
<keyword evidence="7" id="KW-0690">Ribosome biogenesis</keyword>
<feature type="binding site" evidence="7">
    <location>
        <position position="125"/>
    </location>
    <ligand>
        <name>Zn(2+)</name>
        <dbReference type="ChEBI" id="CHEBI:29105"/>
        <note>catalytic</note>
    </ligand>
</feature>
<dbReference type="GO" id="GO:0006364">
    <property type="term" value="P:rRNA processing"/>
    <property type="evidence" value="ECO:0007669"/>
    <property type="project" value="UniProtKB-UniRule"/>
</dbReference>
<dbReference type="GO" id="GO:0004521">
    <property type="term" value="F:RNA endonuclease activity"/>
    <property type="evidence" value="ECO:0007669"/>
    <property type="project" value="UniProtKB-UniRule"/>
</dbReference>
<evidence type="ECO:0000313" key="9">
    <source>
        <dbReference type="Proteomes" id="UP000231139"/>
    </source>
</evidence>
<evidence type="ECO:0000256" key="7">
    <source>
        <dbReference type="HAMAP-Rule" id="MF_00009"/>
    </source>
</evidence>
<evidence type="ECO:0000256" key="5">
    <source>
        <dbReference type="ARBA" id="ARBA00022801"/>
    </source>
</evidence>
<dbReference type="AlphaFoldDB" id="A0A2H0N0E8"/>
<dbReference type="EC" id="3.1.-.-" evidence="7"/>
<name>A0A2H0N0E8_9BACT</name>
<proteinExistence type="inferred from homology"/>
<dbReference type="PANTHER" id="PTHR46986:SF1">
    <property type="entry name" value="ENDORIBONUCLEASE YBEY, CHLOROPLASTIC"/>
    <property type="match status" value="1"/>
</dbReference>
<keyword evidence="3 7" id="KW-0479">Metal-binding</keyword>